<sequence>MCELPEITQLIKNNKKLEFLTKDMIQTTEENYLYFINQGLLILKQDSLGGDTIIHKILNDNSFFIGSKNKYMYPKTDVSYFKLNLHHFKISKYFWCSRG</sequence>
<accession>A0ABY3PDD2</accession>
<keyword evidence="2" id="KW-1185">Reference proteome</keyword>
<dbReference type="RefSeq" id="WP_229292843.1">
    <property type="nucleotide sequence ID" value="NZ_CP086654.1"/>
</dbReference>
<proteinExistence type="predicted"/>
<name>A0ABY3PDD2_9STAP</name>
<gene>
    <name evidence="1" type="ORF">LN051_01365</name>
</gene>
<organism evidence="1 2">
    <name type="scientific">Staphylococcus ratti</name>
    <dbReference type="NCBI Taxonomy" id="2892440"/>
    <lineage>
        <taxon>Bacteria</taxon>
        <taxon>Bacillati</taxon>
        <taxon>Bacillota</taxon>
        <taxon>Bacilli</taxon>
        <taxon>Bacillales</taxon>
        <taxon>Staphylococcaceae</taxon>
        <taxon>Staphylococcus</taxon>
    </lineage>
</organism>
<protein>
    <submittedName>
        <fullName evidence="1">Uncharacterized protein</fullName>
    </submittedName>
</protein>
<dbReference type="EMBL" id="CP086654">
    <property type="protein sequence ID" value="UEX90347.1"/>
    <property type="molecule type" value="Genomic_DNA"/>
</dbReference>
<reference evidence="1 2" key="1">
    <citation type="journal article" date="2022" name="Pathogens">
        <title>Staphylococcus ratti sp. nov. Isolated from a Lab Rat.</title>
        <authorList>
            <person name="Kovarovic V."/>
            <person name="Sedlacek I."/>
            <person name="Petras P."/>
            <person name="Kralova S."/>
            <person name="Maslanova I."/>
            <person name="Svec P."/>
            <person name="Neumann-Schaal M."/>
            <person name="Botka T."/>
            <person name="Gelbicova T."/>
            <person name="Stankova E."/>
            <person name="Doskar J."/>
            <person name="Pantucek R."/>
        </authorList>
    </citation>
    <scope>NUCLEOTIDE SEQUENCE [LARGE SCALE GENOMIC DNA]</scope>
    <source>
        <strain evidence="1 2">CCM 9025</strain>
    </source>
</reference>
<evidence type="ECO:0000313" key="1">
    <source>
        <dbReference type="EMBL" id="UEX90347.1"/>
    </source>
</evidence>
<dbReference type="Proteomes" id="UP001197626">
    <property type="component" value="Chromosome"/>
</dbReference>
<evidence type="ECO:0000313" key="2">
    <source>
        <dbReference type="Proteomes" id="UP001197626"/>
    </source>
</evidence>